<keyword evidence="2" id="KW-0812">Transmembrane</keyword>
<evidence type="ECO:0000313" key="4">
    <source>
        <dbReference type="Proteomes" id="UP000078512"/>
    </source>
</evidence>
<dbReference type="AlphaFoldDB" id="A0A197KFN9"/>
<name>A0A197KFN9_9FUNG</name>
<evidence type="ECO:0000256" key="1">
    <source>
        <dbReference type="SAM" id="MobiDB-lite"/>
    </source>
</evidence>
<keyword evidence="4" id="KW-1185">Reference proteome</keyword>
<protein>
    <submittedName>
        <fullName evidence="3">Uncharacterized protein</fullName>
    </submittedName>
</protein>
<keyword evidence="2" id="KW-1133">Transmembrane helix</keyword>
<evidence type="ECO:0000313" key="3">
    <source>
        <dbReference type="EMBL" id="OAQ36537.1"/>
    </source>
</evidence>
<organism evidence="3 4">
    <name type="scientific">Linnemannia elongata AG-77</name>
    <dbReference type="NCBI Taxonomy" id="1314771"/>
    <lineage>
        <taxon>Eukaryota</taxon>
        <taxon>Fungi</taxon>
        <taxon>Fungi incertae sedis</taxon>
        <taxon>Mucoromycota</taxon>
        <taxon>Mortierellomycotina</taxon>
        <taxon>Mortierellomycetes</taxon>
        <taxon>Mortierellales</taxon>
        <taxon>Mortierellaceae</taxon>
        <taxon>Linnemannia</taxon>
    </lineage>
</organism>
<sequence>MGSKEDQRSTGPVCRRVLMSGSKDSGVVVEVQRTIVAKDIKDLKCAAKAAAKAVEGSESPALTMDSSEEESEEEYPRSRVTDECGVSSGLSNESLFFFLVFVLFVLCVLCELCLRFWYL</sequence>
<dbReference type="Proteomes" id="UP000078512">
    <property type="component" value="Unassembled WGS sequence"/>
</dbReference>
<keyword evidence="2" id="KW-0472">Membrane</keyword>
<reference evidence="3 4" key="1">
    <citation type="submission" date="2016-05" db="EMBL/GenBank/DDBJ databases">
        <title>Genome sequencing reveals origins of a unique bacterial endosymbiosis in the earliest lineages of terrestrial Fungi.</title>
        <authorList>
            <consortium name="DOE Joint Genome Institute"/>
            <person name="Uehling J."/>
            <person name="Gryganskyi A."/>
            <person name="Hameed K."/>
            <person name="Tschaplinski T."/>
            <person name="Misztal P."/>
            <person name="Wu S."/>
            <person name="Desiro A."/>
            <person name="Vande Pol N."/>
            <person name="Du Z.-Y."/>
            <person name="Zienkiewicz A."/>
            <person name="Zienkiewicz K."/>
            <person name="Morin E."/>
            <person name="Tisserant E."/>
            <person name="Splivallo R."/>
            <person name="Hainaut M."/>
            <person name="Henrissat B."/>
            <person name="Ohm R."/>
            <person name="Kuo A."/>
            <person name="Yan J."/>
            <person name="Lipzen A."/>
            <person name="Nolan M."/>
            <person name="Labutti K."/>
            <person name="Barry K."/>
            <person name="Goldstein A."/>
            <person name="Labbe J."/>
            <person name="Schadt C."/>
            <person name="Tuskan G."/>
            <person name="Grigoriev I."/>
            <person name="Martin F."/>
            <person name="Vilgalys R."/>
            <person name="Bonito G."/>
        </authorList>
    </citation>
    <scope>NUCLEOTIDE SEQUENCE [LARGE SCALE GENOMIC DNA]</scope>
    <source>
        <strain evidence="3 4">AG-77</strain>
    </source>
</reference>
<feature type="transmembrane region" description="Helical" evidence="2">
    <location>
        <begin position="95"/>
        <end position="118"/>
    </location>
</feature>
<gene>
    <name evidence="3" type="ORF">K457DRAFT_169778</name>
</gene>
<accession>A0A197KFN9</accession>
<dbReference type="EMBL" id="KV442011">
    <property type="protein sequence ID" value="OAQ36537.1"/>
    <property type="molecule type" value="Genomic_DNA"/>
</dbReference>
<evidence type="ECO:0000256" key="2">
    <source>
        <dbReference type="SAM" id="Phobius"/>
    </source>
</evidence>
<feature type="region of interest" description="Disordered" evidence="1">
    <location>
        <begin position="51"/>
        <end position="79"/>
    </location>
</feature>
<proteinExistence type="predicted"/>